<dbReference type="RefSeq" id="WP_021690297.1">
    <property type="nucleotide sequence ID" value="NZ_BASZ01000005.1"/>
</dbReference>
<accession>U2Y859</accession>
<dbReference type="SUPFAM" id="SSF55846">
    <property type="entry name" value="N-acetylmuramoyl-L-alanine amidase-like"/>
    <property type="match status" value="1"/>
</dbReference>
<evidence type="ECO:0000313" key="7">
    <source>
        <dbReference type="EMBL" id="GAD49391.1"/>
    </source>
</evidence>
<evidence type="ECO:0000256" key="5">
    <source>
        <dbReference type="ARBA" id="ARBA00023316"/>
    </source>
</evidence>
<dbReference type="InterPro" id="IPR036365">
    <property type="entry name" value="PGBD-like_sf"/>
</dbReference>
<comment type="catalytic activity">
    <reaction evidence="1">
        <text>Hydrolyzes the link between N-acetylmuramoyl residues and L-amino acid residues in certain cell-wall glycopeptides.</text>
        <dbReference type="EC" id="3.5.1.28"/>
    </reaction>
</comment>
<comment type="similarity">
    <text evidence="2">Belongs to the N-acetylmuramoyl-L-alanine amidase 2 family.</text>
</comment>
<dbReference type="InterPro" id="IPR036505">
    <property type="entry name" value="Amidase/PGRP_sf"/>
</dbReference>
<name>U2Y859_9SPHN</name>
<dbReference type="PANTHER" id="PTHR30417:SF1">
    <property type="entry name" value="N-ACETYLMURAMOYL-L-ALANINE AMIDASE AMID"/>
    <property type="match status" value="1"/>
</dbReference>
<evidence type="ECO:0000256" key="2">
    <source>
        <dbReference type="ARBA" id="ARBA00007553"/>
    </source>
</evidence>
<evidence type="ECO:0000256" key="1">
    <source>
        <dbReference type="ARBA" id="ARBA00001561"/>
    </source>
</evidence>
<dbReference type="OrthoDB" id="9794842at2"/>
<evidence type="ECO:0000259" key="6">
    <source>
        <dbReference type="SMART" id="SM00644"/>
    </source>
</evidence>
<dbReference type="CDD" id="cd06583">
    <property type="entry name" value="PGRP"/>
    <property type="match status" value="1"/>
</dbReference>
<dbReference type="InterPro" id="IPR051206">
    <property type="entry name" value="NAMLAA_amidase_2"/>
</dbReference>
<dbReference type="Gene3D" id="1.10.101.10">
    <property type="entry name" value="PGBD-like superfamily/PGBD"/>
    <property type="match status" value="1"/>
</dbReference>
<dbReference type="GO" id="GO:0008745">
    <property type="term" value="F:N-acetylmuramoyl-L-alanine amidase activity"/>
    <property type="evidence" value="ECO:0007669"/>
    <property type="project" value="UniProtKB-EC"/>
</dbReference>
<feature type="domain" description="N-acetylmuramoyl-L-alanine amidase" evidence="6">
    <location>
        <begin position="9"/>
        <end position="146"/>
    </location>
</feature>
<dbReference type="AlphaFoldDB" id="U2Y859"/>
<proteinExistence type="inferred from homology"/>
<keyword evidence="8" id="KW-1185">Reference proteome</keyword>
<dbReference type="GO" id="GO:0009253">
    <property type="term" value="P:peptidoglycan catabolic process"/>
    <property type="evidence" value="ECO:0007669"/>
    <property type="project" value="InterPro"/>
</dbReference>
<dbReference type="SMART" id="SM00644">
    <property type="entry name" value="Ami_2"/>
    <property type="match status" value="1"/>
</dbReference>
<dbReference type="GO" id="GO:0009254">
    <property type="term" value="P:peptidoglycan turnover"/>
    <property type="evidence" value="ECO:0007669"/>
    <property type="project" value="TreeGrafter"/>
</dbReference>
<dbReference type="EMBL" id="BASZ01000005">
    <property type="protein sequence ID" value="GAD49391.1"/>
    <property type="molecule type" value="Genomic_DNA"/>
</dbReference>
<dbReference type="KEGG" id="ntd:EGO55_12805"/>
<sequence>MDELVQREVPSPNWNARQLPITMLVLHYTGMRTGPEALERMCDPQAEVSAHYMIEEDGTVIRLVDEANRAWHAGRSYWRGITDINSASIGIELVNPGHEWGYRPFSAAQMEALMPLVGRIVRQYDIPRANVVGHSDIAPARKEDPGELFDWRRLARLKLALATPKVSLGTPFPNDGAFLLGLERFGYDISDGRAAVAAFQRRWRPKRIDGEIDGEIGAILFALLLERDRGRAR</sequence>
<dbReference type="GO" id="GO:0071555">
    <property type="term" value="P:cell wall organization"/>
    <property type="evidence" value="ECO:0007669"/>
    <property type="project" value="UniProtKB-KW"/>
</dbReference>
<evidence type="ECO:0000256" key="4">
    <source>
        <dbReference type="ARBA" id="ARBA00022801"/>
    </source>
</evidence>
<organism evidence="7 8">
    <name type="scientific">Caenibius tardaugens NBRC 16725</name>
    <dbReference type="NCBI Taxonomy" id="1219035"/>
    <lineage>
        <taxon>Bacteria</taxon>
        <taxon>Pseudomonadati</taxon>
        <taxon>Pseudomonadota</taxon>
        <taxon>Alphaproteobacteria</taxon>
        <taxon>Sphingomonadales</taxon>
        <taxon>Erythrobacteraceae</taxon>
        <taxon>Caenibius</taxon>
    </lineage>
</organism>
<keyword evidence="5" id="KW-0961">Cell wall biogenesis/degradation</keyword>
<dbReference type="EC" id="3.5.1.28" evidence="3"/>
<dbReference type="InterPro" id="IPR036366">
    <property type="entry name" value="PGBDSf"/>
</dbReference>
<dbReference type="PANTHER" id="PTHR30417">
    <property type="entry name" value="N-ACETYLMURAMOYL-L-ALANINE AMIDASE AMID"/>
    <property type="match status" value="1"/>
</dbReference>
<reference evidence="7 8" key="1">
    <citation type="submission" date="2013-09" db="EMBL/GenBank/DDBJ databases">
        <title>Whole genome shotgun sequence of Novosphingobium tardaugens NBRC 16725.</title>
        <authorList>
            <person name="Isaki S."/>
            <person name="Hosoyama A."/>
            <person name="Tsuchikane K."/>
            <person name="Katsumata H."/>
            <person name="Ando Y."/>
            <person name="Yamazaki S."/>
            <person name="Fujita N."/>
        </authorList>
    </citation>
    <scope>NUCLEOTIDE SEQUENCE [LARGE SCALE GENOMIC DNA]</scope>
    <source>
        <strain evidence="7 8">NBRC 16725</strain>
    </source>
</reference>
<dbReference type="SUPFAM" id="SSF47090">
    <property type="entry name" value="PGBD-like"/>
    <property type="match status" value="1"/>
</dbReference>
<evidence type="ECO:0000256" key="3">
    <source>
        <dbReference type="ARBA" id="ARBA00011901"/>
    </source>
</evidence>
<dbReference type="Pfam" id="PF01510">
    <property type="entry name" value="Amidase_2"/>
    <property type="match status" value="1"/>
</dbReference>
<dbReference type="Gene3D" id="3.40.80.10">
    <property type="entry name" value="Peptidoglycan recognition protein-like"/>
    <property type="match status" value="1"/>
</dbReference>
<comment type="caution">
    <text evidence="7">The sequence shown here is derived from an EMBL/GenBank/DDBJ whole genome shotgun (WGS) entry which is preliminary data.</text>
</comment>
<evidence type="ECO:0000313" key="8">
    <source>
        <dbReference type="Proteomes" id="UP000016568"/>
    </source>
</evidence>
<keyword evidence="4" id="KW-0378">Hydrolase</keyword>
<protein>
    <recommendedName>
        <fullName evidence="3">N-acetylmuramoyl-L-alanine amidase</fullName>
        <ecNumber evidence="3">3.5.1.28</ecNumber>
    </recommendedName>
</protein>
<dbReference type="Proteomes" id="UP000016568">
    <property type="component" value="Unassembled WGS sequence"/>
</dbReference>
<gene>
    <name evidence="7" type="ORF">NT2_05_03120</name>
</gene>
<dbReference type="eggNOG" id="COG3023">
    <property type="taxonomic scope" value="Bacteria"/>
</dbReference>
<dbReference type="GO" id="GO:0019867">
    <property type="term" value="C:outer membrane"/>
    <property type="evidence" value="ECO:0007669"/>
    <property type="project" value="TreeGrafter"/>
</dbReference>
<dbReference type="InterPro" id="IPR002502">
    <property type="entry name" value="Amidase_domain"/>
</dbReference>